<feature type="domain" description="Amidase" evidence="2">
    <location>
        <begin position="195"/>
        <end position="353"/>
    </location>
</feature>
<dbReference type="AlphaFoldDB" id="A0A0F7ZLH2"/>
<feature type="signal peptide" evidence="1">
    <location>
        <begin position="1"/>
        <end position="16"/>
    </location>
</feature>
<dbReference type="OrthoDB" id="5423360at2759"/>
<evidence type="ECO:0000256" key="1">
    <source>
        <dbReference type="SAM" id="SignalP"/>
    </source>
</evidence>
<dbReference type="Proteomes" id="UP000054481">
    <property type="component" value="Unassembled WGS sequence"/>
</dbReference>
<name>A0A0F7ZLH2_9HYPO</name>
<accession>A0A0F7ZLH2</accession>
<dbReference type="PANTHER" id="PTHR46310:SF7">
    <property type="entry name" value="AMIDASE 1"/>
    <property type="match status" value="1"/>
</dbReference>
<evidence type="ECO:0000313" key="3">
    <source>
        <dbReference type="EMBL" id="KJZ76406.1"/>
    </source>
</evidence>
<reference evidence="3 4" key="1">
    <citation type="journal article" date="2014" name="Genome Biol. Evol.">
        <title>Comparative genomics and transcriptomics analyses reveal divergent lifestyle features of nematode endoparasitic fungus Hirsutella minnesotensis.</title>
        <authorList>
            <person name="Lai Y."/>
            <person name="Liu K."/>
            <person name="Zhang X."/>
            <person name="Zhang X."/>
            <person name="Li K."/>
            <person name="Wang N."/>
            <person name="Shu C."/>
            <person name="Wu Y."/>
            <person name="Wang C."/>
            <person name="Bushley K.E."/>
            <person name="Xiang M."/>
            <person name="Liu X."/>
        </authorList>
    </citation>
    <scope>NUCLEOTIDE SEQUENCE [LARGE SCALE GENOMIC DNA]</scope>
    <source>
        <strain evidence="3 4">3608</strain>
    </source>
</reference>
<protein>
    <recommendedName>
        <fullName evidence="2">Amidase domain-containing protein</fullName>
    </recommendedName>
</protein>
<feature type="chain" id="PRO_5002525864" description="Amidase domain-containing protein" evidence="1">
    <location>
        <begin position="17"/>
        <end position="643"/>
    </location>
</feature>
<evidence type="ECO:0000313" key="4">
    <source>
        <dbReference type="Proteomes" id="UP000054481"/>
    </source>
</evidence>
<gene>
    <name evidence="3" type="ORF">HIM_04135</name>
</gene>
<keyword evidence="1" id="KW-0732">Signal</keyword>
<dbReference type="SUPFAM" id="SSF75304">
    <property type="entry name" value="Amidase signature (AS) enzymes"/>
    <property type="match status" value="1"/>
</dbReference>
<proteinExistence type="predicted"/>
<evidence type="ECO:0000259" key="2">
    <source>
        <dbReference type="Pfam" id="PF01425"/>
    </source>
</evidence>
<dbReference type="InterPro" id="IPR023631">
    <property type="entry name" value="Amidase_dom"/>
</dbReference>
<organism evidence="3 4">
    <name type="scientific">Hirsutella minnesotensis 3608</name>
    <dbReference type="NCBI Taxonomy" id="1043627"/>
    <lineage>
        <taxon>Eukaryota</taxon>
        <taxon>Fungi</taxon>
        <taxon>Dikarya</taxon>
        <taxon>Ascomycota</taxon>
        <taxon>Pezizomycotina</taxon>
        <taxon>Sordariomycetes</taxon>
        <taxon>Hypocreomycetidae</taxon>
        <taxon>Hypocreales</taxon>
        <taxon>Ophiocordycipitaceae</taxon>
        <taxon>Hirsutella</taxon>
    </lineage>
</organism>
<dbReference type="InterPro" id="IPR036928">
    <property type="entry name" value="AS_sf"/>
</dbReference>
<sequence length="643" mass="70258">MVRIALLIASAASVAAANAGIVFTGASVTLNDVDYFVSPISQGRAQDGPYNLSAVDQTLQFVPVTVVAHHETNLQAMFNNWTAQDDVWQSGFQNMILMAGYDNSASQLNTAYRADSPSMVLPLENTQIPQGPYFLNSLTGNLHQAFRLYEDFAGAFIQSLIQLPEGSFQTLSAQIPASVSSTIGVPSRLYFTPTKEKPLAGKRFGVKDIFDLAGVKRSNGNRAWYKLYPAANETAPVVRNLVEAGAIVVGVQKTSQFANGEKPTADWVDYHAPFNPRADGYQDTSASSAGGAVSIATYDWLDFALGSDTGDSIRKPANLQGIFGNRPSHGLVSLSHAMSLSPSLDTAGIMTRDPVIWDLASAALYRSNYSSFSHRNPRYPTTVYFLGSPATNSSVNRLVNSFSQKLARFLNTTVTPLYIQKEWETSGPENVNMLDLADWLNTTYATIIGKDQTRLLRDPFYEDYAAAHDGRRPFVNPGPLARWAFADSLPDNALEQAIANKTIFKTWFNKEILPPSTDPTECSSSLILYTQSNGKPDYRDQYGEPPEAPSVVRNEDISGFSEIPDGVFPIGEVPFFSSVTNHTEFLPVTIDVMVAKGCDGLLARLAKDLVDARILKTPQTGSGISGGEILLRRDKFYYHKRSA</sequence>
<dbReference type="Pfam" id="PF01425">
    <property type="entry name" value="Amidase"/>
    <property type="match status" value="1"/>
</dbReference>
<dbReference type="EMBL" id="KQ030511">
    <property type="protein sequence ID" value="KJZ76406.1"/>
    <property type="molecule type" value="Genomic_DNA"/>
</dbReference>
<dbReference type="Gene3D" id="3.90.1300.10">
    <property type="entry name" value="Amidase signature (AS) domain"/>
    <property type="match status" value="1"/>
</dbReference>
<dbReference type="PANTHER" id="PTHR46310">
    <property type="entry name" value="AMIDASE 1"/>
    <property type="match status" value="1"/>
</dbReference>
<keyword evidence="4" id="KW-1185">Reference proteome</keyword>